<dbReference type="Gene3D" id="1.10.260.40">
    <property type="entry name" value="lambda repressor-like DNA-binding domains"/>
    <property type="match status" value="1"/>
</dbReference>
<evidence type="ECO:0000259" key="1">
    <source>
        <dbReference type="PROSITE" id="PS50943"/>
    </source>
</evidence>
<dbReference type="InterPro" id="IPR001387">
    <property type="entry name" value="Cro/C1-type_HTH"/>
</dbReference>
<reference evidence="3" key="1">
    <citation type="journal article" date="2019" name="Int. J. Syst. Evol. Microbiol.">
        <title>The Global Catalogue of Microorganisms (GCM) 10K type strain sequencing project: providing services to taxonomists for standard genome sequencing and annotation.</title>
        <authorList>
            <consortium name="The Broad Institute Genomics Platform"/>
            <consortium name="The Broad Institute Genome Sequencing Center for Infectious Disease"/>
            <person name="Wu L."/>
            <person name="Ma J."/>
        </authorList>
    </citation>
    <scope>NUCLEOTIDE SEQUENCE [LARGE SCALE GENOMIC DNA]</scope>
    <source>
        <strain evidence="3">CGMCC 1.15942</strain>
    </source>
</reference>
<dbReference type="InterPro" id="IPR010982">
    <property type="entry name" value="Lambda_DNA-bd_dom_sf"/>
</dbReference>
<dbReference type="SUPFAM" id="SSF47413">
    <property type="entry name" value="lambda repressor-like DNA-binding domains"/>
    <property type="match status" value="1"/>
</dbReference>
<dbReference type="RefSeq" id="WP_088271988.1">
    <property type="nucleotide sequence ID" value="NZ_BMKI01000015.1"/>
</dbReference>
<evidence type="ECO:0000313" key="2">
    <source>
        <dbReference type="EMBL" id="GGD03156.1"/>
    </source>
</evidence>
<dbReference type="InterPro" id="IPR011990">
    <property type="entry name" value="TPR-like_helical_dom_sf"/>
</dbReference>
<dbReference type="InterPro" id="IPR053163">
    <property type="entry name" value="HTH-type_regulator_Rgg"/>
</dbReference>
<dbReference type="PROSITE" id="PS50943">
    <property type="entry name" value="HTH_CROC1"/>
    <property type="match status" value="1"/>
</dbReference>
<feature type="domain" description="HTH cro/C1-type" evidence="1">
    <location>
        <begin position="10"/>
        <end position="63"/>
    </location>
</feature>
<dbReference type="InterPro" id="IPR010057">
    <property type="entry name" value="Transcription_activator_Rgg_C"/>
</dbReference>
<dbReference type="SMART" id="SM00530">
    <property type="entry name" value="HTH_XRE"/>
    <property type="match status" value="1"/>
</dbReference>
<dbReference type="Pfam" id="PF21259">
    <property type="entry name" value="Rgg_C"/>
    <property type="match status" value="1"/>
</dbReference>
<name>A0ABQ1PT74_9ENTE</name>
<dbReference type="EMBL" id="BMKI01000015">
    <property type="protein sequence ID" value="GGD03156.1"/>
    <property type="molecule type" value="Genomic_DNA"/>
</dbReference>
<accession>A0ABQ1PT74</accession>
<protein>
    <recommendedName>
        <fullName evidence="1">HTH cro/C1-type domain-containing protein</fullName>
    </recommendedName>
</protein>
<gene>
    <name evidence="2" type="ORF">GCM10011573_35810</name>
</gene>
<dbReference type="Gene3D" id="1.25.40.400">
    <property type="match status" value="1"/>
</dbReference>
<evidence type="ECO:0000313" key="3">
    <source>
        <dbReference type="Proteomes" id="UP000630615"/>
    </source>
</evidence>
<organism evidence="2 3">
    <name type="scientific">Enterococcus wangshanyuanii</name>
    <dbReference type="NCBI Taxonomy" id="2005703"/>
    <lineage>
        <taxon>Bacteria</taxon>
        <taxon>Bacillati</taxon>
        <taxon>Bacillota</taxon>
        <taxon>Bacilli</taxon>
        <taxon>Lactobacillales</taxon>
        <taxon>Enterococcaceae</taxon>
        <taxon>Enterococcus</taxon>
    </lineage>
</organism>
<comment type="caution">
    <text evidence="2">The sequence shown here is derived from an EMBL/GenBank/DDBJ whole genome shotgun (WGS) entry which is preliminary data.</text>
</comment>
<sequence>MDKKVLSRLVKQVRQDTGLTQADAREDVLDKAAYSKFENGHKTIDFNSLLKILSNLKVSFSDFMAMYLEPNLEKTTRRQYQTLIAELPSKKALKEIFTLYNFLSNQFPKLEIDEMTVYFDIKANFHKKYPYKIAPITPKEQRFILERFYRINQKVIFEEDYKLIAQVVNDLQPDEIMKVTSVIFPIDPHRILSSEIKRHLCNILLNSITPLFFNKEYKKVKELLKVAEKHKFLYADSYYYLAQFTYLHNLYLYIVKNDTEGFKKVTAVINAIDLIGDEGSAALMDKEVQNLVDGKKNQGFSQYDILIGKN</sequence>
<dbReference type="Proteomes" id="UP000630615">
    <property type="component" value="Unassembled WGS sequence"/>
</dbReference>
<proteinExistence type="predicted"/>
<dbReference type="SUPFAM" id="SSF48452">
    <property type="entry name" value="TPR-like"/>
    <property type="match status" value="1"/>
</dbReference>
<dbReference type="Pfam" id="PF01381">
    <property type="entry name" value="HTH_3"/>
    <property type="match status" value="1"/>
</dbReference>
<dbReference type="PANTHER" id="PTHR37038">
    <property type="entry name" value="TRANSCRIPTIONAL REGULATOR-RELATED"/>
    <property type="match status" value="1"/>
</dbReference>
<keyword evidence="3" id="KW-1185">Reference proteome</keyword>